<accession>A0AAF0CPQ9</accession>
<evidence type="ECO:0000313" key="3">
    <source>
        <dbReference type="EMBL" id="WED65780.1"/>
    </source>
</evidence>
<organism evidence="3 4">
    <name type="scientific">Synoicihabitans lomoniglobus</name>
    <dbReference type="NCBI Taxonomy" id="2909285"/>
    <lineage>
        <taxon>Bacteria</taxon>
        <taxon>Pseudomonadati</taxon>
        <taxon>Verrucomicrobiota</taxon>
        <taxon>Opitutia</taxon>
        <taxon>Opitutales</taxon>
        <taxon>Opitutaceae</taxon>
        <taxon>Synoicihabitans</taxon>
    </lineage>
</organism>
<evidence type="ECO:0000313" key="4">
    <source>
        <dbReference type="Proteomes" id="UP001218638"/>
    </source>
</evidence>
<name>A0AAF0CPQ9_9BACT</name>
<dbReference type="NCBIfam" id="NF005546">
    <property type="entry name" value="PRK07208.1-2"/>
    <property type="match status" value="1"/>
</dbReference>
<reference evidence="3" key="1">
    <citation type="submission" date="2023-03" db="EMBL/GenBank/DDBJ databases">
        <title>Lomoglobus Profundus gen. nov., sp. nov., a novel member of the phylum Verrucomicrobia, isolated from deep-marine sediment of South China Sea.</title>
        <authorList>
            <person name="Ahmad T."/>
            <person name="Ishaq S.E."/>
            <person name="Wang F."/>
        </authorList>
    </citation>
    <scope>NUCLEOTIDE SEQUENCE</scope>
    <source>
        <strain evidence="3">LMO-M01</strain>
    </source>
</reference>
<feature type="compositionally biased region" description="Basic and acidic residues" evidence="1">
    <location>
        <begin position="494"/>
        <end position="503"/>
    </location>
</feature>
<dbReference type="GO" id="GO:0008767">
    <property type="term" value="F:UDP-galactopyranose mutase activity"/>
    <property type="evidence" value="ECO:0007669"/>
    <property type="project" value="TreeGrafter"/>
</dbReference>
<dbReference type="InterPro" id="IPR002937">
    <property type="entry name" value="Amino_oxidase"/>
</dbReference>
<dbReference type="SUPFAM" id="SSF51971">
    <property type="entry name" value="Nucleotide-binding domain"/>
    <property type="match status" value="1"/>
</dbReference>
<evidence type="ECO:0000256" key="1">
    <source>
        <dbReference type="SAM" id="MobiDB-lite"/>
    </source>
</evidence>
<dbReference type="PROSITE" id="PS51257">
    <property type="entry name" value="PROKAR_LIPOPROTEIN"/>
    <property type="match status" value="1"/>
</dbReference>
<dbReference type="KEGG" id="slom:PXH66_02830"/>
<dbReference type="Gene3D" id="3.50.50.60">
    <property type="entry name" value="FAD/NAD(P)-binding domain"/>
    <property type="match status" value="1"/>
</dbReference>
<dbReference type="RefSeq" id="WP_330930310.1">
    <property type="nucleotide sequence ID" value="NZ_JAKGCW010000040.1"/>
</dbReference>
<dbReference type="PANTHER" id="PTHR21197:SF0">
    <property type="entry name" value="UDP-GALACTOPYRANOSE MUTASE"/>
    <property type="match status" value="1"/>
</dbReference>
<feature type="region of interest" description="Disordered" evidence="1">
    <location>
        <begin position="474"/>
        <end position="503"/>
    </location>
</feature>
<dbReference type="NCBIfam" id="NF005548">
    <property type="entry name" value="PRK07208.1-4"/>
    <property type="match status" value="1"/>
</dbReference>
<protein>
    <submittedName>
        <fullName evidence="3">NAD(P)/FAD-dependent oxidoreductase</fullName>
    </submittedName>
</protein>
<dbReference type="GO" id="GO:0005829">
    <property type="term" value="C:cytosol"/>
    <property type="evidence" value="ECO:0007669"/>
    <property type="project" value="TreeGrafter"/>
</dbReference>
<sequence>MTGPKQTLVVVGAGPAGLTTACAAQESGAWTVTVLEKDPVYVGGISRTVRYQGWRFDIGGHRFFSKSEEINRWWKKRLPGEFIQVRRLSRILYRRKFYDYPLRPMNALGNLGVWTSGLCGLSYAWARLRPVRSEVSFEDWVVNRFGRRLFEIFFRTYTEKVWGIPTHQISADWAAQRIKGLSLSRALIDAFRPRGKNRGEVVKTLIDTFAYPRFGPGQMWEKAADDVRAAQGRVLLDRGVTRIDHRNGRVIAVECTAPAGAVERYEGDAFVLSMPLRESVMALDPPAPAAIREAARQLSYRDFLTVALIVDGENPFPDNWIYIHDPDVLLGRIQNYRNWSEAMVAEDNATCLGLEYFCFEGDGLWTMSDAELVELGKAELAQLNLIEPGRVREGVVVRMEKAYPVYDAEYRSRVDTIREFLGTLTNLQVVGRNGMHRYNNQDHSMMTGLLAAKNLTARDFDLWRVNTDAEYHEEVRRGQEATDPESGGRMVPRTIDRSVDRDR</sequence>
<feature type="domain" description="Amine oxidase" evidence="2">
    <location>
        <begin position="16"/>
        <end position="385"/>
    </location>
</feature>
<dbReference type="InterPro" id="IPR036188">
    <property type="entry name" value="FAD/NAD-bd_sf"/>
</dbReference>
<dbReference type="Proteomes" id="UP001218638">
    <property type="component" value="Chromosome"/>
</dbReference>
<gene>
    <name evidence="3" type="ORF">PXH66_02830</name>
</gene>
<dbReference type="Pfam" id="PF01593">
    <property type="entry name" value="Amino_oxidase"/>
    <property type="match status" value="1"/>
</dbReference>
<dbReference type="AlphaFoldDB" id="A0AAF0CPQ9"/>
<dbReference type="NCBIfam" id="NF005545">
    <property type="entry name" value="PRK07208.1-1"/>
    <property type="match status" value="1"/>
</dbReference>
<dbReference type="PANTHER" id="PTHR21197">
    <property type="entry name" value="UDP-GALACTOPYRANOSE MUTASE"/>
    <property type="match status" value="1"/>
</dbReference>
<keyword evidence="4" id="KW-1185">Reference proteome</keyword>
<evidence type="ECO:0000259" key="2">
    <source>
        <dbReference type="Pfam" id="PF01593"/>
    </source>
</evidence>
<dbReference type="GO" id="GO:0016491">
    <property type="term" value="F:oxidoreductase activity"/>
    <property type="evidence" value="ECO:0007669"/>
    <property type="project" value="InterPro"/>
</dbReference>
<dbReference type="GO" id="GO:0050660">
    <property type="term" value="F:flavin adenine dinucleotide binding"/>
    <property type="evidence" value="ECO:0007669"/>
    <property type="project" value="TreeGrafter"/>
</dbReference>
<dbReference type="EMBL" id="CP119075">
    <property type="protein sequence ID" value="WED65780.1"/>
    <property type="molecule type" value="Genomic_DNA"/>
</dbReference>
<proteinExistence type="predicted"/>